<dbReference type="Proteomes" id="UP000515163">
    <property type="component" value="Unplaced"/>
</dbReference>
<feature type="transmembrane region" description="Helical" evidence="9">
    <location>
        <begin position="231"/>
        <end position="253"/>
    </location>
</feature>
<keyword evidence="5 9" id="KW-0472">Membrane</keyword>
<keyword evidence="6 8" id="KW-0675">Receptor</keyword>
<dbReference type="Pfam" id="PF00001">
    <property type="entry name" value="7tm_1"/>
    <property type="match status" value="1"/>
</dbReference>
<feature type="transmembrane region" description="Helical" evidence="9">
    <location>
        <begin position="174"/>
        <end position="197"/>
    </location>
</feature>
<keyword evidence="11" id="KW-1185">Reference proteome</keyword>
<feature type="transmembrane region" description="Helical" evidence="9">
    <location>
        <begin position="265"/>
        <end position="283"/>
    </location>
</feature>
<keyword evidence="3 9" id="KW-1133">Transmembrane helix</keyword>
<organism evidence="11 12">
    <name type="scientific">Actinia tenebrosa</name>
    <name type="common">Australian red waratah sea anemone</name>
    <dbReference type="NCBI Taxonomy" id="6105"/>
    <lineage>
        <taxon>Eukaryota</taxon>
        <taxon>Metazoa</taxon>
        <taxon>Cnidaria</taxon>
        <taxon>Anthozoa</taxon>
        <taxon>Hexacorallia</taxon>
        <taxon>Actiniaria</taxon>
        <taxon>Actiniidae</taxon>
        <taxon>Actinia</taxon>
    </lineage>
</organism>
<dbReference type="GO" id="GO:0005886">
    <property type="term" value="C:plasma membrane"/>
    <property type="evidence" value="ECO:0007669"/>
    <property type="project" value="TreeGrafter"/>
</dbReference>
<evidence type="ECO:0000256" key="3">
    <source>
        <dbReference type="ARBA" id="ARBA00022989"/>
    </source>
</evidence>
<dbReference type="RefSeq" id="XP_031565296.1">
    <property type="nucleotide sequence ID" value="XM_031709436.1"/>
</dbReference>
<dbReference type="CDD" id="cd00637">
    <property type="entry name" value="7tm_classA_rhodopsin-like"/>
    <property type="match status" value="1"/>
</dbReference>
<dbReference type="GO" id="GO:0004930">
    <property type="term" value="F:G protein-coupled receptor activity"/>
    <property type="evidence" value="ECO:0007669"/>
    <property type="project" value="UniProtKB-KW"/>
</dbReference>
<keyword evidence="7 8" id="KW-0807">Transducer</keyword>
<dbReference type="InterPro" id="IPR017452">
    <property type="entry name" value="GPCR_Rhodpsn_7TM"/>
</dbReference>
<feature type="transmembrane region" description="Helical" evidence="9">
    <location>
        <begin position="130"/>
        <end position="154"/>
    </location>
</feature>
<evidence type="ECO:0000256" key="1">
    <source>
        <dbReference type="ARBA" id="ARBA00004141"/>
    </source>
</evidence>
<dbReference type="SUPFAM" id="SSF81321">
    <property type="entry name" value="Family A G protein-coupled receptor-like"/>
    <property type="match status" value="1"/>
</dbReference>
<dbReference type="PROSITE" id="PS50262">
    <property type="entry name" value="G_PROTEIN_RECEP_F1_2"/>
    <property type="match status" value="1"/>
</dbReference>
<evidence type="ECO:0000256" key="4">
    <source>
        <dbReference type="ARBA" id="ARBA00023040"/>
    </source>
</evidence>
<evidence type="ECO:0000256" key="8">
    <source>
        <dbReference type="RuleBase" id="RU000688"/>
    </source>
</evidence>
<feature type="domain" description="G-protein coupled receptors family 1 profile" evidence="10">
    <location>
        <begin position="27"/>
        <end position="281"/>
    </location>
</feature>
<dbReference type="Gene3D" id="1.20.1070.10">
    <property type="entry name" value="Rhodopsin 7-helix transmembrane proteins"/>
    <property type="match status" value="1"/>
</dbReference>
<accession>A0A6P8ICI8</accession>
<dbReference type="SMART" id="SM01381">
    <property type="entry name" value="7TM_GPCR_Srsx"/>
    <property type="match status" value="1"/>
</dbReference>
<evidence type="ECO:0000256" key="7">
    <source>
        <dbReference type="ARBA" id="ARBA00023224"/>
    </source>
</evidence>
<evidence type="ECO:0000256" key="5">
    <source>
        <dbReference type="ARBA" id="ARBA00023136"/>
    </source>
</evidence>
<comment type="similarity">
    <text evidence="8">Belongs to the G-protein coupled receptor 1 family.</text>
</comment>
<dbReference type="KEGG" id="aten:116300551"/>
<dbReference type="PANTHER" id="PTHR45695:SF9">
    <property type="entry name" value="LEUCOKININ RECEPTOR"/>
    <property type="match status" value="1"/>
</dbReference>
<dbReference type="PROSITE" id="PS00237">
    <property type="entry name" value="G_PROTEIN_RECEP_F1_1"/>
    <property type="match status" value="1"/>
</dbReference>
<dbReference type="InterPro" id="IPR000276">
    <property type="entry name" value="GPCR_Rhodpsn"/>
</dbReference>
<proteinExistence type="inferred from homology"/>
<keyword evidence="2 8" id="KW-0812">Transmembrane</keyword>
<dbReference type="GeneID" id="116300551"/>
<evidence type="ECO:0000256" key="6">
    <source>
        <dbReference type="ARBA" id="ARBA00023170"/>
    </source>
</evidence>
<dbReference type="InParanoid" id="A0A6P8ICI8"/>
<evidence type="ECO:0000259" key="10">
    <source>
        <dbReference type="PROSITE" id="PS50262"/>
    </source>
</evidence>
<comment type="subcellular location">
    <subcellularLocation>
        <location evidence="1">Membrane</location>
        <topology evidence="1">Multi-pass membrane protein</topology>
    </subcellularLocation>
</comment>
<evidence type="ECO:0000256" key="9">
    <source>
        <dbReference type="SAM" id="Phobius"/>
    </source>
</evidence>
<keyword evidence="4 8" id="KW-0297">G-protein coupled receptor</keyword>
<feature type="transmembrane region" description="Helical" evidence="9">
    <location>
        <begin position="12"/>
        <end position="36"/>
    </location>
</feature>
<dbReference type="PANTHER" id="PTHR45695">
    <property type="entry name" value="LEUCOKININ RECEPTOR-RELATED"/>
    <property type="match status" value="1"/>
</dbReference>
<feature type="transmembrane region" description="Helical" evidence="9">
    <location>
        <begin position="86"/>
        <end position="109"/>
    </location>
</feature>
<evidence type="ECO:0000256" key="2">
    <source>
        <dbReference type="ARBA" id="ARBA00022692"/>
    </source>
</evidence>
<feature type="transmembrane region" description="Helical" evidence="9">
    <location>
        <begin position="48"/>
        <end position="74"/>
    </location>
</feature>
<evidence type="ECO:0000313" key="12">
    <source>
        <dbReference type="RefSeq" id="XP_031565296.1"/>
    </source>
</evidence>
<dbReference type="AlphaFoldDB" id="A0A6P8ICI8"/>
<name>A0A6P8ICI8_ACTTE</name>
<dbReference type="OrthoDB" id="5989681at2759"/>
<protein>
    <submittedName>
        <fullName evidence="12">Somatostatin receptor type 5-like</fullName>
    </submittedName>
</protein>
<reference evidence="12" key="1">
    <citation type="submission" date="2025-08" db="UniProtKB">
        <authorList>
            <consortium name="RefSeq"/>
        </authorList>
    </citation>
    <scope>IDENTIFICATION</scope>
    <source>
        <tissue evidence="12">Tentacle</tissue>
    </source>
</reference>
<evidence type="ECO:0000313" key="11">
    <source>
        <dbReference type="Proteomes" id="UP000515163"/>
    </source>
</evidence>
<dbReference type="PRINTS" id="PR00237">
    <property type="entry name" value="GPCRRHODOPSN"/>
</dbReference>
<sequence>MALKSYDTQQLILASIGFAIVIFGIAGNLLVVIAVWKKRFLRSTTNYLLVNLAVSDILNLVFLPFMLLQLYAIFEGGPFADFLCKFIMSFNVPLTASCVSILTLIVLSVERYHAIVKPMKEGMRLREETVKYAIITVWLSGIALSLPFYIFGHYDTTKHRCKLVEAVYKYTSSIYFISIGLLILIFVPFLIISFCYFQIVRELYFKSKVEPQNVAAQEDARTKRKLVKVSLTVTLAYVICFFPTAITLCLGAYDRAKYGSRGFQMASLMYFLESALNPLFYACQSTNFRQAFKEVMKCH</sequence>
<gene>
    <name evidence="12" type="primary">LOC116300551</name>
</gene>